<organism evidence="7 8">
    <name type="scientific">Arctia plantaginis</name>
    <name type="common">Wood tiger moth</name>
    <name type="synonym">Phalaena plantaginis</name>
    <dbReference type="NCBI Taxonomy" id="874455"/>
    <lineage>
        <taxon>Eukaryota</taxon>
        <taxon>Metazoa</taxon>
        <taxon>Ecdysozoa</taxon>
        <taxon>Arthropoda</taxon>
        <taxon>Hexapoda</taxon>
        <taxon>Insecta</taxon>
        <taxon>Pterygota</taxon>
        <taxon>Neoptera</taxon>
        <taxon>Endopterygota</taxon>
        <taxon>Lepidoptera</taxon>
        <taxon>Glossata</taxon>
        <taxon>Ditrysia</taxon>
        <taxon>Noctuoidea</taxon>
        <taxon>Erebidae</taxon>
        <taxon>Arctiinae</taxon>
        <taxon>Arctia</taxon>
    </lineage>
</organism>
<feature type="transmembrane region" description="Helical" evidence="5">
    <location>
        <begin position="185"/>
        <end position="204"/>
    </location>
</feature>
<dbReference type="InterPro" id="IPR036259">
    <property type="entry name" value="MFS_trans_sf"/>
</dbReference>
<feature type="domain" description="Major facilitator superfamily (MFS) profile" evidence="6">
    <location>
        <begin position="28"/>
        <end position="464"/>
    </location>
</feature>
<dbReference type="PANTHER" id="PTHR24064">
    <property type="entry name" value="SOLUTE CARRIER FAMILY 22 MEMBER"/>
    <property type="match status" value="1"/>
</dbReference>
<dbReference type="PROSITE" id="PS50850">
    <property type="entry name" value="MFS"/>
    <property type="match status" value="1"/>
</dbReference>
<feature type="transmembrane region" description="Helical" evidence="5">
    <location>
        <begin position="412"/>
        <end position="433"/>
    </location>
</feature>
<feature type="transmembrane region" description="Helical" evidence="5">
    <location>
        <begin position="439"/>
        <end position="459"/>
    </location>
</feature>
<sequence length="488" mass="54207">MYLLRGSGPPVDYIQKSIGDYGLYHLLLCFIVFLSKFPIAWHQMAIIFLTPKVSYTCDGELNKCPCANPEFDKSVFPMTITMKWNLICEKKHLGTLVQTLFQLGTLIGSILFGMASDRWGRRPSFILAIAIQVISGVGTAYMESFLLFNLLRLIVGISVGGTMVVGFVCIMEFCGTKYRPPISALYQVPFNLGHLTLSGFGYYFRNYDAFQVAISAPVAVLLLYYCILPETPRWLMAMKKTEEAIKVCERVAKVNKLPTNTIRGDLVACEKELEKKHLKKGTIVDLFRTPNLRKNILCMAFNWFTCSYCFYGVSQYISFLTGDIFVNVAISATFALFGTFASVPLISVMNRRTMLLLFQAICAICLYALAFLPEGTISVGCACVGNLAAFVVFILVYLYCSELFPTVVRNAALGFSSMTARIGSMIAPFVVGLRDTAVFLPPVIFAIPPTLACIITMFLPETKGCPLMTTLQEGEEFGKKKVTKQPNA</sequence>
<evidence type="ECO:0000256" key="4">
    <source>
        <dbReference type="ARBA" id="ARBA00023136"/>
    </source>
</evidence>
<dbReference type="GO" id="GO:0016020">
    <property type="term" value="C:membrane"/>
    <property type="evidence" value="ECO:0007669"/>
    <property type="project" value="UniProtKB-SubCell"/>
</dbReference>
<gene>
    <name evidence="7" type="ORF">APLA_LOCUS14992</name>
</gene>
<reference evidence="7 8" key="1">
    <citation type="submission" date="2020-04" db="EMBL/GenBank/DDBJ databases">
        <authorList>
            <person name="Wallbank WR R."/>
            <person name="Pardo Diaz C."/>
            <person name="Kozak K."/>
            <person name="Martin S."/>
            <person name="Jiggins C."/>
            <person name="Moest M."/>
            <person name="Warren A I."/>
            <person name="Byers J.R.P. K."/>
            <person name="Montejo-Kovacevich G."/>
            <person name="Yen C E."/>
        </authorList>
    </citation>
    <scope>NUCLEOTIDE SEQUENCE [LARGE SCALE GENOMIC DNA]</scope>
</reference>
<dbReference type="OrthoDB" id="1728974at2759"/>
<keyword evidence="4 5" id="KW-0472">Membrane</keyword>
<dbReference type="Pfam" id="PF00083">
    <property type="entry name" value="Sugar_tr"/>
    <property type="match status" value="1"/>
</dbReference>
<protein>
    <recommendedName>
        <fullName evidence="6">Major facilitator superfamily (MFS) profile domain-containing protein</fullName>
    </recommendedName>
</protein>
<feature type="transmembrane region" description="Helical" evidence="5">
    <location>
        <begin position="210"/>
        <end position="228"/>
    </location>
</feature>
<dbReference type="InterPro" id="IPR020846">
    <property type="entry name" value="MFS_dom"/>
</dbReference>
<feature type="transmembrane region" description="Helical" evidence="5">
    <location>
        <begin position="296"/>
        <end position="318"/>
    </location>
</feature>
<comment type="caution">
    <text evidence="7">The sequence shown here is derived from an EMBL/GenBank/DDBJ whole genome shotgun (WGS) entry which is preliminary data.</text>
</comment>
<feature type="transmembrane region" description="Helical" evidence="5">
    <location>
        <begin position="324"/>
        <end position="346"/>
    </location>
</feature>
<evidence type="ECO:0000259" key="6">
    <source>
        <dbReference type="PROSITE" id="PS50850"/>
    </source>
</evidence>
<keyword evidence="3 5" id="KW-1133">Transmembrane helix</keyword>
<dbReference type="GO" id="GO:0022857">
    <property type="term" value="F:transmembrane transporter activity"/>
    <property type="evidence" value="ECO:0007669"/>
    <property type="project" value="InterPro"/>
</dbReference>
<evidence type="ECO:0000256" key="1">
    <source>
        <dbReference type="ARBA" id="ARBA00004141"/>
    </source>
</evidence>
<dbReference type="EMBL" id="CADEBD010000422">
    <property type="protein sequence ID" value="CAB3254853.1"/>
    <property type="molecule type" value="Genomic_DNA"/>
</dbReference>
<evidence type="ECO:0000256" key="3">
    <source>
        <dbReference type="ARBA" id="ARBA00022989"/>
    </source>
</evidence>
<feature type="transmembrane region" description="Helical" evidence="5">
    <location>
        <begin position="125"/>
        <end position="147"/>
    </location>
</feature>
<dbReference type="SUPFAM" id="SSF103473">
    <property type="entry name" value="MFS general substrate transporter"/>
    <property type="match status" value="1"/>
</dbReference>
<evidence type="ECO:0000313" key="7">
    <source>
        <dbReference type="EMBL" id="CAB3254853.1"/>
    </source>
</evidence>
<feature type="transmembrane region" description="Helical" evidence="5">
    <location>
        <begin position="353"/>
        <end position="371"/>
    </location>
</feature>
<feature type="transmembrane region" description="Helical" evidence="5">
    <location>
        <begin position="21"/>
        <end position="41"/>
    </location>
</feature>
<dbReference type="Proteomes" id="UP000494256">
    <property type="component" value="Unassembled WGS sequence"/>
</dbReference>
<feature type="transmembrane region" description="Helical" evidence="5">
    <location>
        <begin position="377"/>
        <end position="400"/>
    </location>
</feature>
<evidence type="ECO:0000256" key="5">
    <source>
        <dbReference type="SAM" id="Phobius"/>
    </source>
</evidence>
<dbReference type="InterPro" id="IPR005828">
    <property type="entry name" value="MFS_sugar_transport-like"/>
</dbReference>
<evidence type="ECO:0000256" key="2">
    <source>
        <dbReference type="ARBA" id="ARBA00022692"/>
    </source>
</evidence>
<comment type="subcellular location">
    <subcellularLocation>
        <location evidence="1">Membrane</location>
        <topology evidence="1">Multi-pass membrane protein</topology>
    </subcellularLocation>
</comment>
<dbReference type="Gene3D" id="1.20.1250.20">
    <property type="entry name" value="MFS general substrate transporter like domains"/>
    <property type="match status" value="1"/>
</dbReference>
<evidence type="ECO:0000313" key="8">
    <source>
        <dbReference type="Proteomes" id="UP000494256"/>
    </source>
</evidence>
<feature type="transmembrane region" description="Helical" evidence="5">
    <location>
        <begin position="92"/>
        <end position="113"/>
    </location>
</feature>
<dbReference type="AlphaFoldDB" id="A0A8S1BD77"/>
<name>A0A8S1BD77_ARCPL</name>
<accession>A0A8S1BD77</accession>
<feature type="transmembrane region" description="Helical" evidence="5">
    <location>
        <begin position="153"/>
        <end position="173"/>
    </location>
</feature>
<proteinExistence type="predicted"/>
<keyword evidence="2 5" id="KW-0812">Transmembrane</keyword>